<dbReference type="InterPro" id="IPR036890">
    <property type="entry name" value="HATPase_C_sf"/>
</dbReference>
<feature type="transmembrane region" description="Helical" evidence="6">
    <location>
        <begin position="12"/>
        <end position="33"/>
    </location>
</feature>
<keyword evidence="6" id="KW-1133">Transmembrane helix</keyword>
<keyword evidence="9" id="KW-1185">Reference proteome</keyword>
<reference evidence="8 9" key="1">
    <citation type="submission" date="2019-08" db="EMBL/GenBank/DDBJ databases">
        <title>Complete genome sequence of Terriglobus albidus strain ORNL.</title>
        <authorList>
            <person name="Podar M."/>
        </authorList>
    </citation>
    <scope>NUCLEOTIDE SEQUENCE [LARGE SCALE GENOMIC DNA]</scope>
    <source>
        <strain evidence="8 9">ORNL</strain>
    </source>
</reference>
<evidence type="ECO:0000259" key="7">
    <source>
        <dbReference type="PROSITE" id="PS50109"/>
    </source>
</evidence>
<comment type="catalytic activity">
    <reaction evidence="1">
        <text>ATP + protein L-histidine = ADP + protein N-phospho-L-histidine.</text>
        <dbReference type="EC" id="2.7.13.3"/>
    </reaction>
</comment>
<dbReference type="GO" id="GO:0000156">
    <property type="term" value="F:phosphorelay response regulator activity"/>
    <property type="evidence" value="ECO:0007669"/>
    <property type="project" value="TreeGrafter"/>
</dbReference>
<keyword evidence="6" id="KW-0472">Membrane</keyword>
<dbReference type="Gene3D" id="1.10.287.130">
    <property type="match status" value="1"/>
</dbReference>
<keyword evidence="5 8" id="KW-0418">Kinase</keyword>
<dbReference type="Proteomes" id="UP000321820">
    <property type="component" value="Chromosome"/>
</dbReference>
<name>A0A5B9ELQ0_9BACT</name>
<evidence type="ECO:0000256" key="2">
    <source>
        <dbReference type="ARBA" id="ARBA00012438"/>
    </source>
</evidence>
<keyword evidence="3" id="KW-0597">Phosphoprotein</keyword>
<dbReference type="CDD" id="cd00082">
    <property type="entry name" value="HisKA"/>
    <property type="match status" value="1"/>
</dbReference>
<dbReference type="SUPFAM" id="SSF47384">
    <property type="entry name" value="Homodimeric domain of signal transducing histidine kinase"/>
    <property type="match status" value="1"/>
</dbReference>
<dbReference type="FunFam" id="1.10.287.130:FF:000070">
    <property type="entry name" value="Histidine kinase sensor protein"/>
    <property type="match status" value="1"/>
</dbReference>
<dbReference type="InterPro" id="IPR050351">
    <property type="entry name" value="BphY/WalK/GraS-like"/>
</dbReference>
<dbReference type="GO" id="GO:0000155">
    <property type="term" value="F:phosphorelay sensor kinase activity"/>
    <property type="evidence" value="ECO:0007669"/>
    <property type="project" value="InterPro"/>
</dbReference>
<dbReference type="Pfam" id="PF05227">
    <property type="entry name" value="CHASE3"/>
    <property type="match status" value="1"/>
</dbReference>
<feature type="transmembrane region" description="Helical" evidence="6">
    <location>
        <begin position="191"/>
        <end position="213"/>
    </location>
</feature>
<keyword evidence="6" id="KW-0812">Transmembrane</keyword>
<dbReference type="PROSITE" id="PS50109">
    <property type="entry name" value="HIS_KIN"/>
    <property type="match status" value="1"/>
</dbReference>
<evidence type="ECO:0000313" key="9">
    <source>
        <dbReference type="Proteomes" id="UP000321820"/>
    </source>
</evidence>
<gene>
    <name evidence="8" type="ORF">FTW19_25455</name>
</gene>
<dbReference type="Pfam" id="PF00512">
    <property type="entry name" value="HisKA"/>
    <property type="match status" value="1"/>
</dbReference>
<dbReference type="PANTHER" id="PTHR42878">
    <property type="entry name" value="TWO-COMPONENT HISTIDINE KINASE"/>
    <property type="match status" value="1"/>
</dbReference>
<dbReference type="FunFam" id="3.30.565.10:FF:000006">
    <property type="entry name" value="Sensor histidine kinase WalK"/>
    <property type="match status" value="1"/>
</dbReference>
<sequence>MEVPLIVSMRAFGYRLAYIGAVLIVLLNSWLAYRSLHTFAASQQWQAHTLETLTACEQLVAEIRTAESAARGYVLQADPFLEKQYNDAINRVWDTFEYVGKLTEDSPSQQARLPKVRERIQARLTSIEIGVQLRKVQPTAALTPEQLAIMMTDQYRYGDFTTAYAIAQVEGEERRLLKWRDAQVTSARGSAYTTFGVATGLNLLFLILAFHFLGKEVTARDRITAQAEEIRALATDLEKRVQERTYELQTSNQELEAFSYSVSHDLRAPLRTIDGFSLALYEDYGDKLNDQGRDYIHRVRNGVQRMGQLIDALLQLSRVTRTDLVRETTDLAELARSVAADLKASDPERNVRFEIPGTPVLAQADPRLLRIALENLLGNAFKFTAKTPNAVIRFGSYPGDGANVYFIRDNGAGFDMQYVDRLFTAFQRLHGDRDFKGSGIGLATTLRIVRRHQGRIWAEGKEDQGATFYFTLGS</sequence>
<dbReference type="KEGG" id="talb:FTW19_25455"/>
<dbReference type="GO" id="GO:0007234">
    <property type="term" value="P:osmosensory signaling via phosphorelay pathway"/>
    <property type="evidence" value="ECO:0007669"/>
    <property type="project" value="TreeGrafter"/>
</dbReference>
<keyword evidence="4" id="KW-0808">Transferase</keyword>
<evidence type="ECO:0000256" key="3">
    <source>
        <dbReference type="ARBA" id="ARBA00022553"/>
    </source>
</evidence>
<evidence type="ECO:0000256" key="6">
    <source>
        <dbReference type="SAM" id="Phobius"/>
    </source>
</evidence>
<protein>
    <recommendedName>
        <fullName evidence="2">histidine kinase</fullName>
        <ecNumber evidence="2">2.7.13.3</ecNumber>
    </recommendedName>
</protein>
<evidence type="ECO:0000256" key="4">
    <source>
        <dbReference type="ARBA" id="ARBA00022679"/>
    </source>
</evidence>
<proteinExistence type="predicted"/>
<dbReference type="OrthoDB" id="9813394at2"/>
<dbReference type="EC" id="2.7.13.3" evidence="2"/>
<dbReference type="InterPro" id="IPR004358">
    <property type="entry name" value="Sig_transdc_His_kin-like_C"/>
</dbReference>
<dbReference type="PRINTS" id="PR00344">
    <property type="entry name" value="BCTRLSENSOR"/>
</dbReference>
<dbReference type="EMBL" id="CP042806">
    <property type="protein sequence ID" value="QEE31056.1"/>
    <property type="molecule type" value="Genomic_DNA"/>
</dbReference>
<evidence type="ECO:0000256" key="5">
    <source>
        <dbReference type="ARBA" id="ARBA00022777"/>
    </source>
</evidence>
<dbReference type="GO" id="GO:0030295">
    <property type="term" value="F:protein kinase activator activity"/>
    <property type="evidence" value="ECO:0007669"/>
    <property type="project" value="TreeGrafter"/>
</dbReference>
<evidence type="ECO:0000256" key="1">
    <source>
        <dbReference type="ARBA" id="ARBA00000085"/>
    </source>
</evidence>
<dbReference type="SMART" id="SM00388">
    <property type="entry name" value="HisKA"/>
    <property type="match status" value="1"/>
</dbReference>
<dbReference type="AlphaFoldDB" id="A0A5B9ELQ0"/>
<dbReference type="InterPro" id="IPR007891">
    <property type="entry name" value="CHASE3"/>
</dbReference>
<dbReference type="Gene3D" id="3.30.565.10">
    <property type="entry name" value="Histidine kinase-like ATPase, C-terminal domain"/>
    <property type="match status" value="1"/>
</dbReference>
<evidence type="ECO:0000313" key="8">
    <source>
        <dbReference type="EMBL" id="QEE31056.1"/>
    </source>
</evidence>
<dbReference type="PANTHER" id="PTHR42878:SF15">
    <property type="entry name" value="BACTERIOPHYTOCHROME"/>
    <property type="match status" value="1"/>
</dbReference>
<dbReference type="CDD" id="cd19410">
    <property type="entry name" value="HK9-like_sensor"/>
    <property type="match status" value="1"/>
</dbReference>
<dbReference type="SUPFAM" id="SSF55874">
    <property type="entry name" value="ATPase domain of HSP90 chaperone/DNA topoisomerase II/histidine kinase"/>
    <property type="match status" value="1"/>
</dbReference>
<dbReference type="SMART" id="SM00387">
    <property type="entry name" value="HATPase_c"/>
    <property type="match status" value="1"/>
</dbReference>
<dbReference type="InterPro" id="IPR003661">
    <property type="entry name" value="HisK_dim/P_dom"/>
</dbReference>
<dbReference type="InterPro" id="IPR036097">
    <property type="entry name" value="HisK_dim/P_sf"/>
</dbReference>
<dbReference type="InterPro" id="IPR005467">
    <property type="entry name" value="His_kinase_dom"/>
</dbReference>
<accession>A0A5B9ELQ0</accession>
<dbReference type="InterPro" id="IPR003594">
    <property type="entry name" value="HATPase_dom"/>
</dbReference>
<organism evidence="8 9">
    <name type="scientific">Terriglobus albidus</name>
    <dbReference type="NCBI Taxonomy" id="1592106"/>
    <lineage>
        <taxon>Bacteria</taxon>
        <taxon>Pseudomonadati</taxon>
        <taxon>Acidobacteriota</taxon>
        <taxon>Terriglobia</taxon>
        <taxon>Terriglobales</taxon>
        <taxon>Acidobacteriaceae</taxon>
        <taxon>Terriglobus</taxon>
    </lineage>
</organism>
<dbReference type="Pfam" id="PF02518">
    <property type="entry name" value="HATPase_c"/>
    <property type="match status" value="1"/>
</dbReference>
<feature type="domain" description="Histidine kinase" evidence="7">
    <location>
        <begin position="261"/>
        <end position="474"/>
    </location>
</feature>